<proteinExistence type="predicted"/>
<feature type="non-terminal residue" evidence="1">
    <location>
        <position position="224"/>
    </location>
</feature>
<organism evidence="1">
    <name type="scientific">marine metagenome</name>
    <dbReference type="NCBI Taxonomy" id="408172"/>
    <lineage>
        <taxon>unclassified sequences</taxon>
        <taxon>metagenomes</taxon>
        <taxon>ecological metagenomes</taxon>
    </lineage>
</organism>
<dbReference type="EMBL" id="UINC01202716">
    <property type="protein sequence ID" value="SVE22655.1"/>
    <property type="molecule type" value="Genomic_DNA"/>
</dbReference>
<accession>A0A383BTK7</accession>
<evidence type="ECO:0000313" key="1">
    <source>
        <dbReference type="EMBL" id="SVE22655.1"/>
    </source>
</evidence>
<dbReference type="AlphaFoldDB" id="A0A383BTK7"/>
<reference evidence="1" key="1">
    <citation type="submission" date="2018-05" db="EMBL/GenBank/DDBJ databases">
        <authorList>
            <person name="Lanie J.A."/>
            <person name="Ng W.-L."/>
            <person name="Kazmierczak K.M."/>
            <person name="Andrzejewski T.M."/>
            <person name="Davidsen T.M."/>
            <person name="Wayne K.J."/>
            <person name="Tettelin H."/>
            <person name="Glass J.I."/>
            <person name="Rusch D."/>
            <person name="Podicherti R."/>
            <person name="Tsui H.-C.T."/>
            <person name="Winkler M.E."/>
        </authorList>
    </citation>
    <scope>NUCLEOTIDE SEQUENCE</scope>
</reference>
<protein>
    <recommendedName>
        <fullName evidence="2">Glycosyltransferase subfamily 4-like N-terminal domain-containing protein</fullName>
    </recommendedName>
</protein>
<evidence type="ECO:0008006" key="2">
    <source>
        <dbReference type="Google" id="ProtNLM"/>
    </source>
</evidence>
<name>A0A383BTK7_9ZZZZ</name>
<dbReference type="Gene3D" id="3.40.50.2000">
    <property type="entry name" value="Glycogen Phosphorylase B"/>
    <property type="match status" value="1"/>
</dbReference>
<dbReference type="SUPFAM" id="SSF53756">
    <property type="entry name" value="UDP-Glycosyltransferase/glycogen phosphorylase"/>
    <property type="match status" value="1"/>
</dbReference>
<sequence>MRIAESLKVKLAFITPGTGNYYCGACMRDNSLARNLMEAGHDVTMLPTYLPHFLDEEPVSPDQPIFFGGINVYLQHKFSLFRHTPAWLDRIFNGKWLLRKVAQRSGMTAGKELGEITLSTFQGKDGPLAKEVEKVVHWFREHEKPDVVLLSTILLAGLGRTVREELEVPVYGFLQGEDAFLDSLLDEYRDQAWDLLSKDVAQLDACIAPSRYFGEEMSKRLSLP</sequence>
<gene>
    <name evidence="1" type="ORF">METZ01_LOCUS475509</name>
</gene>